<dbReference type="PANTHER" id="PTHR35866:SF1">
    <property type="entry name" value="YKGJ FAMILY CYSTEINE CLUSTER PROTEIN"/>
    <property type="match status" value="1"/>
</dbReference>
<dbReference type="AlphaFoldDB" id="A0A2Z4UBA2"/>
<dbReference type="OrthoDB" id="9810361at2"/>
<dbReference type="PANTHER" id="PTHR35866">
    <property type="entry name" value="PUTATIVE-RELATED"/>
    <property type="match status" value="1"/>
</dbReference>
<sequence>MLRELDMGAISDGRLYRHSDMVKAGCNDCKGCSDCCRGMGNSIVLDPFDVYQLCKNLKTSFEGLLQSAVELHMADGMILPNLKMVGEKEQCSFLNEQGRCSIHAFRPGFCRMFPLGRIYEEQGFRYFLQVQECPQNPKTKVKISKWLGIPEIQKYEKFVLNWHNFLKRTGKILECLESEAAVKNACMFVLKTFYLAPYEPEKGFYAQFEERRKRAEEYFF</sequence>
<dbReference type="EMBL" id="CP030280">
    <property type="protein sequence ID" value="AWY98311.1"/>
    <property type="molecule type" value="Genomic_DNA"/>
</dbReference>
<organism evidence="1 2">
    <name type="scientific">Blautia argi</name>
    <dbReference type="NCBI Taxonomy" id="1912897"/>
    <lineage>
        <taxon>Bacteria</taxon>
        <taxon>Bacillati</taxon>
        <taxon>Bacillota</taxon>
        <taxon>Clostridia</taxon>
        <taxon>Lachnospirales</taxon>
        <taxon>Lachnospiraceae</taxon>
        <taxon>Blautia</taxon>
    </lineage>
</organism>
<dbReference type="Proteomes" id="UP000250003">
    <property type="component" value="Chromosome"/>
</dbReference>
<protein>
    <submittedName>
        <fullName evidence="1">YkgJ family cysteine cluster protein</fullName>
    </submittedName>
</protein>
<evidence type="ECO:0000313" key="2">
    <source>
        <dbReference type="Proteomes" id="UP000250003"/>
    </source>
</evidence>
<reference evidence="2" key="1">
    <citation type="submission" date="2018-06" db="EMBL/GenBank/DDBJ databases">
        <title>Description of Blautia argi sp. nov., a new anaerobic isolated from dog feces.</title>
        <authorList>
            <person name="Chang Y.-H."/>
            <person name="Paek J."/>
            <person name="Shin Y."/>
        </authorList>
    </citation>
    <scope>NUCLEOTIDE SEQUENCE [LARGE SCALE GENOMIC DNA]</scope>
    <source>
        <strain evidence="2">KCTC 15426</strain>
    </source>
</reference>
<evidence type="ECO:0000313" key="1">
    <source>
        <dbReference type="EMBL" id="AWY98311.1"/>
    </source>
</evidence>
<dbReference type="RefSeq" id="WP_111919800.1">
    <property type="nucleotide sequence ID" value="NZ_CAUWHR010000007.1"/>
</dbReference>
<dbReference type="InterPro" id="IPR005358">
    <property type="entry name" value="Puta_zinc/iron-chelating_dom"/>
</dbReference>
<accession>A0A2Z4UBA2</accession>
<keyword evidence="2" id="KW-1185">Reference proteome</keyword>
<name>A0A2Z4UBA2_9FIRM</name>
<proteinExistence type="predicted"/>
<dbReference type="KEGG" id="blau:DQQ01_09300"/>
<gene>
    <name evidence="1" type="ORF">DQQ01_09300</name>
</gene>
<dbReference type="Pfam" id="PF03692">
    <property type="entry name" value="CxxCxxCC"/>
    <property type="match status" value="1"/>
</dbReference>